<organism evidence="2 3">
    <name type="scientific">Methanobacterium spitsbergense</name>
    <dbReference type="NCBI Taxonomy" id="2874285"/>
    <lineage>
        <taxon>Archaea</taxon>
        <taxon>Methanobacteriati</taxon>
        <taxon>Methanobacteriota</taxon>
        <taxon>Methanomada group</taxon>
        <taxon>Methanobacteria</taxon>
        <taxon>Methanobacteriales</taxon>
        <taxon>Methanobacteriaceae</taxon>
        <taxon>Methanobacterium</taxon>
    </lineage>
</organism>
<feature type="transmembrane region" description="Helical" evidence="1">
    <location>
        <begin position="38"/>
        <end position="61"/>
    </location>
</feature>
<proteinExistence type="predicted"/>
<keyword evidence="3" id="KW-1185">Reference proteome</keyword>
<keyword evidence="1" id="KW-0472">Membrane</keyword>
<comment type="caution">
    <text evidence="2">The sequence shown here is derived from an EMBL/GenBank/DDBJ whole genome shotgun (WGS) entry which is preliminary data.</text>
</comment>
<name>A0A8T5V0Z4_9EURY</name>
<dbReference type="AlphaFoldDB" id="A0A8T5V0Z4"/>
<dbReference type="Proteomes" id="UP000825933">
    <property type="component" value="Unassembled WGS sequence"/>
</dbReference>
<protein>
    <submittedName>
        <fullName evidence="2">DUF389 domain-containing protein</fullName>
    </submittedName>
</protein>
<feature type="transmembrane region" description="Helical" evidence="1">
    <location>
        <begin position="6"/>
        <end position="26"/>
    </location>
</feature>
<dbReference type="InterPro" id="IPR005240">
    <property type="entry name" value="DUF389"/>
</dbReference>
<sequence length="76" mass="8343">MAGIATAIVIGYILTLPISNIVQPLNIDQIMSRTSPRILDLLAALVTGLEVLLPCRAAMFLTPFQGWQSQYLLFLL</sequence>
<reference evidence="3" key="1">
    <citation type="journal article" date="2022" name="Microbiol. Resour. Announc.">
        <title>Draft Genome Sequence of a Methanogenic Archaeon from West Spitsbergen Permafrost.</title>
        <authorList>
            <person name="Trubitsyn V."/>
            <person name="Rivkina E."/>
            <person name="Shcherbakova V."/>
        </authorList>
    </citation>
    <scope>NUCLEOTIDE SEQUENCE [LARGE SCALE GENOMIC DNA]</scope>
    <source>
        <strain evidence="3">VT</strain>
    </source>
</reference>
<evidence type="ECO:0000313" key="3">
    <source>
        <dbReference type="Proteomes" id="UP000825933"/>
    </source>
</evidence>
<keyword evidence="1" id="KW-0812">Transmembrane</keyword>
<keyword evidence="1" id="KW-1133">Transmembrane helix</keyword>
<dbReference type="Pfam" id="PF04087">
    <property type="entry name" value="DUF389"/>
    <property type="match status" value="1"/>
</dbReference>
<evidence type="ECO:0000256" key="1">
    <source>
        <dbReference type="SAM" id="Phobius"/>
    </source>
</evidence>
<gene>
    <name evidence="2" type="ORF">K8N75_13835</name>
</gene>
<dbReference type="EMBL" id="JAIOUQ010000017">
    <property type="protein sequence ID" value="MBZ2167120.1"/>
    <property type="molecule type" value="Genomic_DNA"/>
</dbReference>
<accession>A0A8T5V0Z4</accession>
<evidence type="ECO:0000313" key="2">
    <source>
        <dbReference type="EMBL" id="MBZ2167120.1"/>
    </source>
</evidence>